<accession>A0A2P7QZ51</accession>
<dbReference type="AlphaFoldDB" id="A0A2P7QZ51"/>
<evidence type="ECO:0000256" key="1">
    <source>
        <dbReference type="SAM" id="Phobius"/>
    </source>
</evidence>
<protein>
    <submittedName>
        <fullName evidence="2">Uncharacterized protein</fullName>
    </submittedName>
</protein>
<keyword evidence="1" id="KW-0472">Membrane</keyword>
<keyword evidence="1" id="KW-0812">Transmembrane</keyword>
<sequence>MAEIGFPIFFILMLLAGMGALASTIAGHWARIIAALDGRLIASPSPERILSVRTCAPADLPYVARRMNRPAGFEPVRPASPSRRKAA</sequence>
<comment type="caution">
    <text evidence="2">The sequence shown here is derived from an EMBL/GenBank/DDBJ whole genome shotgun (WGS) entry which is preliminary data.</text>
</comment>
<keyword evidence="1" id="KW-1133">Transmembrane helix</keyword>
<reference evidence="2 3" key="1">
    <citation type="submission" date="2018-03" db="EMBL/GenBank/DDBJ databases">
        <title>The draft genome of Sphingosinicella sp. GL-C-18.</title>
        <authorList>
            <person name="Liu L."/>
            <person name="Li L."/>
            <person name="Liang L."/>
            <person name="Zhang X."/>
            <person name="Wang T."/>
        </authorList>
    </citation>
    <scope>NUCLEOTIDE SEQUENCE [LARGE SCALE GENOMIC DNA]</scope>
    <source>
        <strain evidence="2 3">GL-C-18</strain>
    </source>
</reference>
<feature type="transmembrane region" description="Helical" evidence="1">
    <location>
        <begin position="6"/>
        <end position="30"/>
    </location>
</feature>
<dbReference type="EMBL" id="PXYI01000001">
    <property type="protein sequence ID" value="PSJ43237.1"/>
    <property type="molecule type" value="Genomic_DNA"/>
</dbReference>
<proteinExistence type="predicted"/>
<evidence type="ECO:0000313" key="2">
    <source>
        <dbReference type="EMBL" id="PSJ43237.1"/>
    </source>
</evidence>
<organism evidence="2 3">
    <name type="scientific">Allosphingosinicella deserti</name>
    <dbReference type="NCBI Taxonomy" id="2116704"/>
    <lineage>
        <taxon>Bacteria</taxon>
        <taxon>Pseudomonadati</taxon>
        <taxon>Pseudomonadota</taxon>
        <taxon>Alphaproteobacteria</taxon>
        <taxon>Sphingomonadales</taxon>
        <taxon>Sphingomonadaceae</taxon>
        <taxon>Allosphingosinicella</taxon>
    </lineage>
</organism>
<keyword evidence="3" id="KW-1185">Reference proteome</keyword>
<dbReference type="Proteomes" id="UP000241167">
    <property type="component" value="Unassembled WGS sequence"/>
</dbReference>
<gene>
    <name evidence="2" type="ORF">C7I55_02325</name>
</gene>
<evidence type="ECO:0000313" key="3">
    <source>
        <dbReference type="Proteomes" id="UP000241167"/>
    </source>
</evidence>
<name>A0A2P7QZ51_9SPHN</name>